<dbReference type="EMBL" id="CAIJEO010000005">
    <property type="protein sequence ID" value="CAD0093084.1"/>
    <property type="molecule type" value="Genomic_DNA"/>
</dbReference>
<evidence type="ECO:0000313" key="1">
    <source>
        <dbReference type="EMBL" id="CAD0093084.1"/>
    </source>
</evidence>
<protein>
    <submittedName>
        <fullName evidence="1">Uncharacterized protein</fullName>
    </submittedName>
</protein>
<keyword evidence="2" id="KW-1185">Reference proteome</keyword>
<proteinExistence type="predicted"/>
<name>A0A9N8JR26_9PEZI</name>
<gene>
    <name evidence="1" type="ORF">AWRI4233_LOCUS4029</name>
</gene>
<dbReference type="Proteomes" id="UP000714618">
    <property type="component" value="Unassembled WGS sequence"/>
</dbReference>
<comment type="caution">
    <text evidence="1">The sequence shown here is derived from an EMBL/GenBank/DDBJ whole genome shotgun (WGS) entry which is preliminary data.</text>
</comment>
<organism evidence="1 2">
    <name type="scientific">Aureobasidium mustum</name>
    <dbReference type="NCBI Taxonomy" id="2773714"/>
    <lineage>
        <taxon>Eukaryota</taxon>
        <taxon>Fungi</taxon>
        <taxon>Dikarya</taxon>
        <taxon>Ascomycota</taxon>
        <taxon>Pezizomycotina</taxon>
        <taxon>Dothideomycetes</taxon>
        <taxon>Dothideomycetidae</taxon>
        <taxon>Dothideales</taxon>
        <taxon>Saccotheciaceae</taxon>
        <taxon>Aureobasidium</taxon>
    </lineage>
</organism>
<dbReference type="AlphaFoldDB" id="A0A9N8JR26"/>
<sequence>MAGGPSNPFQGRLSPSTLAKLRRAVGFDTSDLHPRFILTQQSLEELVRISEDATTARRIRSIGLAALLVNVEDLLRPKTGFRQSYLNLRGRVHEQQLFLGSNRPFELIVRAFHNLAQHENLIRLLVYDDTDEAGRHFEKGLHFDAHYGPWGTDPGTPIHFRMASLEIIAFDQMSYPLDPYVNAHPGQFMPTPQRLIDCPLWDPILPIYYRSPVKFRVSRPSRRTCSELSVVPILNNSRLQLEMRSVVSGTYTQATHPENDFDHWCRQIQHTFPFGNVSSLLIEDCKVATWTARDDFRSFVQELTSLTFSGVELIVEGRDNYRELVRFLHSLRGLPMLAHIKFKNVTISYDYEDDDLSFVWRRTRLQLKKDKYEWNTAIEVQQGLVNLIRRFDNNADP</sequence>
<evidence type="ECO:0000313" key="2">
    <source>
        <dbReference type="Proteomes" id="UP000714618"/>
    </source>
</evidence>
<dbReference type="OrthoDB" id="3875148at2759"/>
<accession>A0A9N8JR26</accession>
<reference evidence="1" key="1">
    <citation type="submission" date="2020-06" db="EMBL/GenBank/DDBJ databases">
        <authorList>
            <person name="Onetto C."/>
        </authorList>
    </citation>
    <scope>NUCLEOTIDE SEQUENCE</scope>
</reference>